<feature type="compositionally biased region" description="Basic and acidic residues" evidence="1">
    <location>
        <begin position="80"/>
        <end position="94"/>
    </location>
</feature>
<evidence type="ECO:0000256" key="1">
    <source>
        <dbReference type="SAM" id="MobiDB-lite"/>
    </source>
</evidence>
<name>A0A067PA06_9AGAM</name>
<proteinExistence type="predicted"/>
<feature type="region of interest" description="Disordered" evidence="1">
    <location>
        <begin position="1"/>
        <end position="35"/>
    </location>
</feature>
<feature type="region of interest" description="Disordered" evidence="1">
    <location>
        <begin position="80"/>
        <end position="136"/>
    </location>
</feature>
<organism evidence="2 3">
    <name type="scientific">Jaapia argillacea MUCL 33604</name>
    <dbReference type="NCBI Taxonomy" id="933084"/>
    <lineage>
        <taxon>Eukaryota</taxon>
        <taxon>Fungi</taxon>
        <taxon>Dikarya</taxon>
        <taxon>Basidiomycota</taxon>
        <taxon>Agaricomycotina</taxon>
        <taxon>Agaricomycetes</taxon>
        <taxon>Agaricomycetidae</taxon>
        <taxon>Jaapiales</taxon>
        <taxon>Jaapiaceae</taxon>
        <taxon>Jaapia</taxon>
    </lineage>
</organism>
<evidence type="ECO:0000313" key="2">
    <source>
        <dbReference type="EMBL" id="KDQ51753.1"/>
    </source>
</evidence>
<protein>
    <submittedName>
        <fullName evidence="2">Uncharacterized protein</fullName>
    </submittedName>
</protein>
<reference evidence="3" key="1">
    <citation type="journal article" date="2014" name="Proc. Natl. Acad. Sci. U.S.A.">
        <title>Extensive sampling of basidiomycete genomes demonstrates inadequacy of the white-rot/brown-rot paradigm for wood decay fungi.</title>
        <authorList>
            <person name="Riley R."/>
            <person name="Salamov A.A."/>
            <person name="Brown D.W."/>
            <person name="Nagy L.G."/>
            <person name="Floudas D."/>
            <person name="Held B.W."/>
            <person name="Levasseur A."/>
            <person name="Lombard V."/>
            <person name="Morin E."/>
            <person name="Otillar R."/>
            <person name="Lindquist E.A."/>
            <person name="Sun H."/>
            <person name="LaButti K.M."/>
            <person name="Schmutz J."/>
            <person name="Jabbour D."/>
            <person name="Luo H."/>
            <person name="Baker S.E."/>
            <person name="Pisabarro A.G."/>
            <person name="Walton J.D."/>
            <person name="Blanchette R.A."/>
            <person name="Henrissat B."/>
            <person name="Martin F."/>
            <person name="Cullen D."/>
            <person name="Hibbett D.S."/>
            <person name="Grigoriev I.V."/>
        </authorList>
    </citation>
    <scope>NUCLEOTIDE SEQUENCE [LARGE SCALE GENOMIC DNA]</scope>
    <source>
        <strain evidence="3">MUCL 33604</strain>
    </source>
</reference>
<gene>
    <name evidence="2" type="ORF">JAAARDRAFT_81304</name>
</gene>
<dbReference type="AlphaFoldDB" id="A0A067PA06"/>
<dbReference type="InParanoid" id="A0A067PA06"/>
<feature type="compositionally biased region" description="Basic and acidic residues" evidence="1">
    <location>
        <begin position="21"/>
        <end position="35"/>
    </location>
</feature>
<keyword evidence="3" id="KW-1185">Reference proteome</keyword>
<dbReference type="Proteomes" id="UP000027265">
    <property type="component" value="Unassembled WGS sequence"/>
</dbReference>
<evidence type="ECO:0000313" key="3">
    <source>
        <dbReference type="Proteomes" id="UP000027265"/>
    </source>
</evidence>
<dbReference type="EMBL" id="KL197745">
    <property type="protein sequence ID" value="KDQ51753.1"/>
    <property type="molecule type" value="Genomic_DNA"/>
</dbReference>
<accession>A0A067PA06</accession>
<sequence length="171" mass="18668">MAGFRPKLSVVNGGEAPSEVGSERDGECREQVQEIRTSKSCPALVRRWDKRHFGKLRITTSLASTTTELAHLIFNPSDLKDLDIMENDRGDPDQQRPPTPAVHHDAATGPGEREPDQLGSGQSPPSEQLAGQEAVLQMRLPGSVRAEALDMSSVASTPFHHLFLLESSFSK</sequence>
<dbReference type="HOGENOM" id="CLU_1563096_0_0_1"/>
<feature type="compositionally biased region" description="Basic and acidic residues" evidence="1">
    <location>
        <begin position="102"/>
        <end position="116"/>
    </location>
</feature>